<proteinExistence type="predicted"/>
<keyword evidence="2" id="KW-1185">Reference proteome</keyword>
<evidence type="ECO:0000313" key="1">
    <source>
        <dbReference type="EMBL" id="GFY78971.1"/>
    </source>
</evidence>
<name>A0A8X6YTI4_9ARAC</name>
<organism evidence="1 2">
    <name type="scientific">Trichonephila inaurata madagascariensis</name>
    <dbReference type="NCBI Taxonomy" id="2747483"/>
    <lineage>
        <taxon>Eukaryota</taxon>
        <taxon>Metazoa</taxon>
        <taxon>Ecdysozoa</taxon>
        <taxon>Arthropoda</taxon>
        <taxon>Chelicerata</taxon>
        <taxon>Arachnida</taxon>
        <taxon>Araneae</taxon>
        <taxon>Araneomorphae</taxon>
        <taxon>Entelegynae</taxon>
        <taxon>Araneoidea</taxon>
        <taxon>Nephilidae</taxon>
        <taxon>Trichonephila</taxon>
        <taxon>Trichonephila inaurata</taxon>
    </lineage>
</organism>
<comment type="caution">
    <text evidence="1">The sequence shown here is derived from an EMBL/GenBank/DDBJ whole genome shotgun (WGS) entry which is preliminary data.</text>
</comment>
<protein>
    <submittedName>
        <fullName evidence="1">Uncharacterized protein</fullName>
    </submittedName>
</protein>
<evidence type="ECO:0000313" key="2">
    <source>
        <dbReference type="Proteomes" id="UP000886998"/>
    </source>
</evidence>
<dbReference type="EMBL" id="BMAV01023318">
    <property type="protein sequence ID" value="GFY78971.1"/>
    <property type="molecule type" value="Genomic_DNA"/>
</dbReference>
<reference evidence="1" key="1">
    <citation type="submission" date="2020-08" db="EMBL/GenBank/DDBJ databases">
        <title>Multicomponent nature underlies the extraordinary mechanical properties of spider dragline silk.</title>
        <authorList>
            <person name="Kono N."/>
            <person name="Nakamura H."/>
            <person name="Mori M."/>
            <person name="Yoshida Y."/>
            <person name="Ohtoshi R."/>
            <person name="Malay A.D."/>
            <person name="Moran D.A.P."/>
            <person name="Tomita M."/>
            <person name="Numata K."/>
            <person name="Arakawa K."/>
        </authorList>
    </citation>
    <scope>NUCLEOTIDE SEQUENCE</scope>
</reference>
<dbReference type="AlphaFoldDB" id="A0A8X6YTI4"/>
<accession>A0A8X6YTI4</accession>
<sequence>MGDPCFHITISIFGTLSHFAAYRKIFVLRIGTKEARVSVNRIIPAFALANDPLGSGPSFPIPASSKSTITTRSGICVHFTYSFQD</sequence>
<gene>
    <name evidence="1" type="ORF">TNIN_414641</name>
</gene>
<dbReference type="Proteomes" id="UP000886998">
    <property type="component" value="Unassembled WGS sequence"/>
</dbReference>